<sequence>MADSPAARALGAEQVRQDWQALVEAGELLRGTGLGALSTKMRQDGQWPVDLRRVPMIIDTDVGGDPDDALALMAAAGEVAELALVVTSDETGPTFGSGQRSRFARVLLDACGRADVSVVAGASLGDTRYFCVDGLMPAAVGAQPGDVVAAAAAVCAAAPGPVRWVGLGPMTNLATVIREAPQVARRLHVTQMGGALAYRDPTRAEHNVRLDVDAARTVLQAVDAGLLPAAEWVTSDVTFTPETELTVQSPLYQTLTASDTAWARLAVAHLDRWFERFYPHTMQHDALTLSAALELPFVESDKVAVTLDEIGRMMASDDGVPLWLSVSARYAPFMTWLTSALDASNRRLS</sequence>
<evidence type="ECO:0000256" key="1">
    <source>
        <dbReference type="ARBA" id="ARBA00022801"/>
    </source>
</evidence>
<dbReference type="AlphaFoldDB" id="A0A917THZ7"/>
<dbReference type="Proteomes" id="UP000642070">
    <property type="component" value="Unassembled WGS sequence"/>
</dbReference>
<evidence type="ECO:0000313" key="5">
    <source>
        <dbReference type="Proteomes" id="UP000642070"/>
    </source>
</evidence>
<dbReference type="InterPro" id="IPR001910">
    <property type="entry name" value="Inosine/uridine_hydrolase_dom"/>
</dbReference>
<feature type="domain" description="Inosine/uridine-preferring nucleoside hydrolase" evidence="3">
    <location>
        <begin position="56"/>
        <end position="317"/>
    </location>
</feature>
<reference evidence="4" key="2">
    <citation type="submission" date="2020-09" db="EMBL/GenBank/DDBJ databases">
        <authorList>
            <person name="Sun Q."/>
            <person name="Ohkuma M."/>
        </authorList>
    </citation>
    <scope>NUCLEOTIDE SEQUENCE</scope>
    <source>
        <strain evidence="4">JCM 19831</strain>
    </source>
</reference>
<evidence type="ECO:0000313" key="4">
    <source>
        <dbReference type="EMBL" id="GGM23561.1"/>
    </source>
</evidence>
<comment type="caution">
    <text evidence="4">The sequence shown here is derived from an EMBL/GenBank/DDBJ whole genome shotgun (WGS) entry which is preliminary data.</text>
</comment>
<dbReference type="PANTHER" id="PTHR12304:SF4">
    <property type="entry name" value="URIDINE NUCLEOSIDASE"/>
    <property type="match status" value="1"/>
</dbReference>
<dbReference type="GO" id="GO:0006152">
    <property type="term" value="P:purine nucleoside catabolic process"/>
    <property type="evidence" value="ECO:0007669"/>
    <property type="project" value="TreeGrafter"/>
</dbReference>
<keyword evidence="5" id="KW-1185">Reference proteome</keyword>
<dbReference type="SUPFAM" id="SSF53590">
    <property type="entry name" value="Nucleoside hydrolase"/>
    <property type="match status" value="1"/>
</dbReference>
<dbReference type="Pfam" id="PF01156">
    <property type="entry name" value="IU_nuc_hydro"/>
    <property type="match status" value="1"/>
</dbReference>
<keyword evidence="2" id="KW-0326">Glycosidase</keyword>
<evidence type="ECO:0000259" key="3">
    <source>
        <dbReference type="Pfam" id="PF01156"/>
    </source>
</evidence>
<dbReference type="PANTHER" id="PTHR12304">
    <property type="entry name" value="INOSINE-URIDINE PREFERRING NUCLEOSIDE HYDROLASE"/>
    <property type="match status" value="1"/>
</dbReference>
<protein>
    <recommendedName>
        <fullName evidence="3">Inosine/uridine-preferring nucleoside hydrolase domain-containing protein</fullName>
    </recommendedName>
</protein>
<evidence type="ECO:0000256" key="2">
    <source>
        <dbReference type="ARBA" id="ARBA00023295"/>
    </source>
</evidence>
<dbReference type="InterPro" id="IPR023186">
    <property type="entry name" value="IUNH"/>
</dbReference>
<proteinExistence type="predicted"/>
<accession>A0A917THZ7</accession>
<dbReference type="EMBL" id="BMPI01000010">
    <property type="protein sequence ID" value="GGM23561.1"/>
    <property type="molecule type" value="Genomic_DNA"/>
</dbReference>
<dbReference type="GO" id="GO:0008477">
    <property type="term" value="F:purine nucleosidase activity"/>
    <property type="evidence" value="ECO:0007669"/>
    <property type="project" value="TreeGrafter"/>
</dbReference>
<gene>
    <name evidence="4" type="ORF">GCM10007977_025940</name>
</gene>
<name>A0A917THZ7_9ACTN</name>
<reference evidence="4" key="1">
    <citation type="journal article" date="2014" name="Int. J. Syst. Evol. Microbiol.">
        <title>Complete genome sequence of Corynebacterium casei LMG S-19264T (=DSM 44701T), isolated from a smear-ripened cheese.</title>
        <authorList>
            <consortium name="US DOE Joint Genome Institute (JGI-PGF)"/>
            <person name="Walter F."/>
            <person name="Albersmeier A."/>
            <person name="Kalinowski J."/>
            <person name="Ruckert C."/>
        </authorList>
    </citation>
    <scope>NUCLEOTIDE SEQUENCE</scope>
    <source>
        <strain evidence="4">JCM 19831</strain>
    </source>
</reference>
<organism evidence="4 5">
    <name type="scientific">Dactylosporangium sucinum</name>
    <dbReference type="NCBI Taxonomy" id="1424081"/>
    <lineage>
        <taxon>Bacteria</taxon>
        <taxon>Bacillati</taxon>
        <taxon>Actinomycetota</taxon>
        <taxon>Actinomycetes</taxon>
        <taxon>Micromonosporales</taxon>
        <taxon>Micromonosporaceae</taxon>
        <taxon>Dactylosporangium</taxon>
    </lineage>
</organism>
<dbReference type="InterPro" id="IPR036452">
    <property type="entry name" value="Ribo_hydro-like"/>
</dbReference>
<keyword evidence="1" id="KW-0378">Hydrolase</keyword>
<dbReference type="Gene3D" id="3.90.245.10">
    <property type="entry name" value="Ribonucleoside hydrolase-like"/>
    <property type="match status" value="1"/>
</dbReference>
<dbReference type="RefSeq" id="WP_190250024.1">
    <property type="nucleotide sequence ID" value="NZ_BMPI01000010.1"/>
</dbReference>
<dbReference type="GO" id="GO:0005829">
    <property type="term" value="C:cytosol"/>
    <property type="evidence" value="ECO:0007669"/>
    <property type="project" value="TreeGrafter"/>
</dbReference>